<dbReference type="Proteomes" id="UP000051952">
    <property type="component" value="Unassembled WGS sequence"/>
</dbReference>
<feature type="compositionally biased region" description="Basic and acidic residues" evidence="1">
    <location>
        <begin position="249"/>
        <end position="258"/>
    </location>
</feature>
<dbReference type="EMBL" id="CYKH01000903">
    <property type="protein sequence ID" value="CUG61545.1"/>
    <property type="molecule type" value="Genomic_DNA"/>
</dbReference>
<accession>A0A0S4J7U7</accession>
<reference evidence="3" key="1">
    <citation type="submission" date="2015-09" db="EMBL/GenBank/DDBJ databases">
        <authorList>
            <consortium name="Pathogen Informatics"/>
        </authorList>
    </citation>
    <scope>NUCLEOTIDE SEQUENCE [LARGE SCALE GENOMIC DNA]</scope>
    <source>
        <strain evidence="3">Lake Konstanz</strain>
    </source>
</reference>
<protein>
    <submittedName>
        <fullName evidence="2">Uncharacterized protein</fullName>
    </submittedName>
</protein>
<feature type="region of interest" description="Disordered" evidence="1">
    <location>
        <begin position="229"/>
        <end position="266"/>
    </location>
</feature>
<proteinExistence type="predicted"/>
<dbReference type="VEuPathDB" id="TriTrypDB:BSAL_05505"/>
<evidence type="ECO:0000256" key="1">
    <source>
        <dbReference type="SAM" id="MobiDB-lite"/>
    </source>
</evidence>
<evidence type="ECO:0000313" key="2">
    <source>
        <dbReference type="EMBL" id="CUG61545.1"/>
    </source>
</evidence>
<organism evidence="2 3">
    <name type="scientific">Bodo saltans</name>
    <name type="common">Flagellated protozoan</name>
    <dbReference type="NCBI Taxonomy" id="75058"/>
    <lineage>
        <taxon>Eukaryota</taxon>
        <taxon>Discoba</taxon>
        <taxon>Euglenozoa</taxon>
        <taxon>Kinetoplastea</taxon>
        <taxon>Metakinetoplastina</taxon>
        <taxon>Eubodonida</taxon>
        <taxon>Bodonidae</taxon>
        <taxon>Bodo</taxon>
    </lineage>
</organism>
<dbReference type="SUPFAM" id="SSF47391">
    <property type="entry name" value="Dimerization-anchoring domain of cAMP-dependent PK regulatory subunit"/>
    <property type="match status" value="1"/>
</dbReference>
<dbReference type="AlphaFoldDB" id="A0A0S4J7U7"/>
<keyword evidence="3" id="KW-1185">Reference proteome</keyword>
<evidence type="ECO:0000313" key="3">
    <source>
        <dbReference type="Proteomes" id="UP000051952"/>
    </source>
</evidence>
<dbReference type="CDD" id="cd12084">
    <property type="entry name" value="DD_RII_PKA-like"/>
    <property type="match status" value="1"/>
</dbReference>
<sequence length="391" mass="42326">MESQPVHSTEVRKYLVDKGIAQLLEKFMADVIESRPDDVLGFLKQWSTEKYAMAVGIADAAIENAPPASEAAAPVAIEESTVVDLRDPLEVVSAAWAAHIQSQQQQQAVVEGFFQMLFLQKPILKKSIFEGVDVADAVQRLTPLVDAAFTGSLRDDVLIEFCKEVAVGKGVEEKHFASFLTALHAAVATKLPTAELENVSVPLNKYLRELAARVQTALVQAEEIAAVESGAEPPASADAHDGSDDEDVQKEKKSETRTAQEIVQDSWGKLPSAQQTSVVKETFDDLFRQHVILAKGPLSDLTVEALVGLVLPILSTVAEGKLTSDAAKRTAFAQEADGRGLQPKHVDYLVTALLRSLSRHFGAQWKTLNDAWTFILSPGATEFKAAAFPSA</sequence>
<name>A0A0S4J7U7_BODSA</name>
<gene>
    <name evidence="2" type="ORF">BSAL_05505</name>
</gene>